<gene>
    <name evidence="1" type="ORF">MNBD_GAMMA12-64</name>
</gene>
<sequence length="110" mass="12606">MTALLKMNNDYGLVTTKEYTATSKRNVFSSCERQRLVFQPAFYDMQTGKIHIARFANGQQAPLHILDGMPKEVAERSDLNLVSGFIYNGIFMTRQQAAGKRDERDERDEL</sequence>
<name>A0A3B0YT64_9ZZZZ</name>
<dbReference type="AlphaFoldDB" id="A0A3B0YT64"/>
<proteinExistence type="predicted"/>
<dbReference type="EMBL" id="UOFL01000182">
    <property type="protein sequence ID" value="VAW79810.1"/>
    <property type="molecule type" value="Genomic_DNA"/>
</dbReference>
<accession>A0A3B0YT64</accession>
<organism evidence="1">
    <name type="scientific">hydrothermal vent metagenome</name>
    <dbReference type="NCBI Taxonomy" id="652676"/>
    <lineage>
        <taxon>unclassified sequences</taxon>
        <taxon>metagenomes</taxon>
        <taxon>ecological metagenomes</taxon>
    </lineage>
</organism>
<evidence type="ECO:0000313" key="1">
    <source>
        <dbReference type="EMBL" id="VAW79810.1"/>
    </source>
</evidence>
<reference evidence="1" key="1">
    <citation type="submission" date="2018-06" db="EMBL/GenBank/DDBJ databases">
        <authorList>
            <person name="Zhirakovskaya E."/>
        </authorList>
    </citation>
    <scope>NUCLEOTIDE SEQUENCE</scope>
</reference>
<protein>
    <submittedName>
        <fullName evidence="1">Uncharacterized protein</fullName>
    </submittedName>
</protein>